<name>E9IV98_SOLIN</name>
<accession>E9IV98</accession>
<dbReference type="AlphaFoldDB" id="E9IV98"/>
<protein>
    <recommendedName>
        <fullName evidence="2">Endonuclease/exonuclease/phosphatase domain-containing protein</fullName>
    </recommendedName>
</protein>
<feature type="non-terminal residue" evidence="1">
    <location>
        <position position="164"/>
    </location>
</feature>
<dbReference type="EMBL" id="GL766183">
    <property type="protein sequence ID" value="EFZ15505.1"/>
    <property type="molecule type" value="Genomic_DNA"/>
</dbReference>
<sequence>MVDQLFWSSRNRTAWQQSSVRVNVTHIVLSLALKRRIVKFFKVFCCKGDFFFKCPKIPHILHTLVLGMLPYCDQPEYLLLRVCTTRCRPLLLGIVYCPPKLGHLSIIQSDFERLHPSFSAAIIIGNFNVDLNQVSHDADSIGFQRSNRLYIVPFADTHHTLVSH</sequence>
<proteinExistence type="predicted"/>
<organism>
    <name type="scientific">Solenopsis invicta</name>
    <name type="common">Red imported fire ant</name>
    <name type="synonym">Solenopsis wagneri</name>
    <dbReference type="NCBI Taxonomy" id="13686"/>
    <lineage>
        <taxon>Eukaryota</taxon>
        <taxon>Metazoa</taxon>
        <taxon>Ecdysozoa</taxon>
        <taxon>Arthropoda</taxon>
        <taxon>Hexapoda</taxon>
        <taxon>Insecta</taxon>
        <taxon>Pterygota</taxon>
        <taxon>Neoptera</taxon>
        <taxon>Endopterygota</taxon>
        <taxon>Hymenoptera</taxon>
        <taxon>Apocrita</taxon>
        <taxon>Aculeata</taxon>
        <taxon>Formicoidea</taxon>
        <taxon>Formicidae</taxon>
        <taxon>Myrmicinae</taxon>
        <taxon>Solenopsis</taxon>
    </lineage>
</organism>
<evidence type="ECO:0000313" key="1">
    <source>
        <dbReference type="EMBL" id="EFZ15505.1"/>
    </source>
</evidence>
<reference evidence="1" key="1">
    <citation type="journal article" date="2011" name="Proc. Natl. Acad. Sci. U.S.A.">
        <title>The genome of the fire ant Solenopsis invicta.</title>
        <authorList>
            <person name="Wurm Y."/>
            <person name="Wang J."/>
            <person name="Riba-Grognuz O."/>
            <person name="Corona M."/>
            <person name="Nygaard S."/>
            <person name="Hunt B.G."/>
            <person name="Ingram K.K."/>
            <person name="Falquet L."/>
            <person name="Nipitwattanaphon M."/>
            <person name="Gotzek D."/>
            <person name="Dijkstra M.B."/>
            <person name="Oettler J."/>
            <person name="Comtesse F."/>
            <person name="Shih C.J."/>
            <person name="Wu W.J."/>
            <person name="Yang C.C."/>
            <person name="Thomas J."/>
            <person name="Beaudoing E."/>
            <person name="Pradervand S."/>
            <person name="Flegel V."/>
            <person name="Cook E.D."/>
            <person name="Fabbretti R."/>
            <person name="Stockinger H."/>
            <person name="Long L."/>
            <person name="Farmerie W.G."/>
            <person name="Oakey J."/>
            <person name="Boomsma J.J."/>
            <person name="Pamilo P."/>
            <person name="Yi S.V."/>
            <person name="Heinze J."/>
            <person name="Goodisman M.A."/>
            <person name="Farinelli L."/>
            <person name="Harshman K."/>
            <person name="Hulo N."/>
            <person name="Cerutti L."/>
            <person name="Xenarios I."/>
            <person name="Shoemaker D."/>
            <person name="Keller L."/>
        </authorList>
    </citation>
    <scope>NUCLEOTIDE SEQUENCE [LARGE SCALE GENOMIC DNA]</scope>
</reference>
<gene>
    <name evidence="1" type="ORF">SINV_08692</name>
</gene>
<dbReference type="HOGENOM" id="CLU_1621105_0_0_1"/>
<evidence type="ECO:0008006" key="2">
    <source>
        <dbReference type="Google" id="ProtNLM"/>
    </source>
</evidence>